<comment type="caution">
    <text evidence="2">The sequence shown here is derived from an EMBL/GenBank/DDBJ whole genome shotgun (WGS) entry which is preliminary data.</text>
</comment>
<dbReference type="Proteomes" id="UP000691718">
    <property type="component" value="Unassembled WGS sequence"/>
</dbReference>
<feature type="chain" id="PRO_5035886405" evidence="1">
    <location>
        <begin position="24"/>
        <end position="147"/>
    </location>
</feature>
<organism evidence="2 3">
    <name type="scientific">Parnassius apollo</name>
    <name type="common">Apollo butterfly</name>
    <name type="synonym">Papilio apollo</name>
    <dbReference type="NCBI Taxonomy" id="110799"/>
    <lineage>
        <taxon>Eukaryota</taxon>
        <taxon>Metazoa</taxon>
        <taxon>Ecdysozoa</taxon>
        <taxon>Arthropoda</taxon>
        <taxon>Hexapoda</taxon>
        <taxon>Insecta</taxon>
        <taxon>Pterygota</taxon>
        <taxon>Neoptera</taxon>
        <taxon>Endopterygota</taxon>
        <taxon>Lepidoptera</taxon>
        <taxon>Glossata</taxon>
        <taxon>Ditrysia</taxon>
        <taxon>Papilionoidea</taxon>
        <taxon>Papilionidae</taxon>
        <taxon>Parnassiinae</taxon>
        <taxon>Parnassini</taxon>
        <taxon>Parnassius</taxon>
        <taxon>Parnassius</taxon>
    </lineage>
</organism>
<evidence type="ECO:0000313" key="2">
    <source>
        <dbReference type="EMBL" id="CAG4996616.1"/>
    </source>
</evidence>
<gene>
    <name evidence="2" type="ORF">PAPOLLO_LOCUS13035</name>
</gene>
<protein>
    <submittedName>
        <fullName evidence="2">(apollo) hypothetical protein</fullName>
    </submittedName>
</protein>
<dbReference type="EMBL" id="CAJQZP010000929">
    <property type="protein sequence ID" value="CAG4996616.1"/>
    <property type="molecule type" value="Genomic_DNA"/>
</dbReference>
<dbReference type="Pfam" id="PF01395">
    <property type="entry name" value="PBP_GOBP"/>
    <property type="match status" value="1"/>
</dbReference>
<keyword evidence="1" id="KW-0732">Signal</keyword>
<dbReference type="OrthoDB" id="8178339at2759"/>
<keyword evidence="3" id="KW-1185">Reference proteome</keyword>
<dbReference type="PANTHER" id="PTHR11857">
    <property type="entry name" value="ODORANT BINDING PROTEIN-RELATED"/>
    <property type="match status" value="1"/>
</dbReference>
<proteinExistence type="predicted"/>
<evidence type="ECO:0000256" key="1">
    <source>
        <dbReference type="SAM" id="SignalP"/>
    </source>
</evidence>
<dbReference type="SMART" id="SM00708">
    <property type="entry name" value="PhBP"/>
    <property type="match status" value="1"/>
</dbReference>
<name>A0A8S3X2I7_PARAO</name>
<dbReference type="CDD" id="cd23992">
    <property type="entry name" value="PBP_GOBP"/>
    <property type="match status" value="1"/>
</dbReference>
<reference evidence="2" key="1">
    <citation type="submission" date="2021-04" db="EMBL/GenBank/DDBJ databases">
        <authorList>
            <person name="Tunstrom K."/>
        </authorList>
    </citation>
    <scope>NUCLEOTIDE SEQUENCE</scope>
</reference>
<dbReference type="GO" id="GO:0005615">
    <property type="term" value="C:extracellular space"/>
    <property type="evidence" value="ECO:0007669"/>
    <property type="project" value="TreeGrafter"/>
</dbReference>
<dbReference type="GO" id="GO:0007608">
    <property type="term" value="P:sensory perception of smell"/>
    <property type="evidence" value="ECO:0007669"/>
    <property type="project" value="TreeGrafter"/>
</dbReference>
<dbReference type="InterPro" id="IPR006170">
    <property type="entry name" value="PBP/GOBP"/>
</dbReference>
<dbReference type="AlphaFoldDB" id="A0A8S3X2I7"/>
<accession>A0A8S3X2I7</accession>
<dbReference type="GO" id="GO:0005549">
    <property type="term" value="F:odorant binding"/>
    <property type="evidence" value="ECO:0007669"/>
    <property type="project" value="InterPro"/>
</dbReference>
<sequence>MVKYLFVHYNLMLLVFFVTKSLGDSEGKYSDYITECKKEYPVTQDDLEQFLYKKIPDNDTVKCLFACIYKKTGIMDDEGKMSVKGTRKIIKRHLADNPAVMKKAYAFAKACESVNEEAVSDGTKGCERTALMFRCSIEKAPKLDILA</sequence>
<evidence type="ECO:0000313" key="3">
    <source>
        <dbReference type="Proteomes" id="UP000691718"/>
    </source>
</evidence>
<feature type="signal peptide" evidence="1">
    <location>
        <begin position="1"/>
        <end position="23"/>
    </location>
</feature>